<dbReference type="Gene3D" id="3.30.70.100">
    <property type="match status" value="1"/>
</dbReference>
<dbReference type="PROSITE" id="PS00154">
    <property type="entry name" value="ATPASE_E1_E2"/>
    <property type="match status" value="1"/>
</dbReference>
<evidence type="ECO:0000256" key="4">
    <source>
        <dbReference type="ARBA" id="ARBA00022475"/>
    </source>
</evidence>
<name>A0A150XCZ2_9BACT</name>
<dbReference type="GO" id="GO:0005524">
    <property type="term" value="F:ATP binding"/>
    <property type="evidence" value="ECO:0007669"/>
    <property type="project" value="InterPro"/>
</dbReference>
<keyword evidence="12 13" id="KW-0472">Membrane</keyword>
<dbReference type="GO" id="GO:0043682">
    <property type="term" value="F:P-type divalent copper transporter activity"/>
    <property type="evidence" value="ECO:0007669"/>
    <property type="project" value="TreeGrafter"/>
</dbReference>
<evidence type="ECO:0000256" key="6">
    <source>
        <dbReference type="ARBA" id="ARBA00022692"/>
    </source>
</evidence>
<keyword evidence="4" id="KW-1003">Cell membrane</keyword>
<evidence type="ECO:0000256" key="1">
    <source>
        <dbReference type="ARBA" id="ARBA00004651"/>
    </source>
</evidence>
<dbReference type="InterPro" id="IPR001757">
    <property type="entry name" value="P_typ_ATPase"/>
</dbReference>
<dbReference type="RefSeq" id="WP_068415760.1">
    <property type="nucleotide sequence ID" value="NZ_LRDB01000023.1"/>
</dbReference>
<keyword evidence="9" id="KW-1278">Translocase</keyword>
<dbReference type="GO" id="GO:0005886">
    <property type="term" value="C:plasma membrane"/>
    <property type="evidence" value="ECO:0007669"/>
    <property type="project" value="UniProtKB-SubCell"/>
</dbReference>
<dbReference type="InterPro" id="IPR036412">
    <property type="entry name" value="HAD-like_sf"/>
</dbReference>
<feature type="transmembrane region" description="Helical" evidence="13">
    <location>
        <begin position="273"/>
        <end position="294"/>
    </location>
</feature>
<evidence type="ECO:0000256" key="9">
    <source>
        <dbReference type="ARBA" id="ARBA00022967"/>
    </source>
</evidence>
<dbReference type="InterPro" id="IPR036163">
    <property type="entry name" value="HMA_dom_sf"/>
</dbReference>
<dbReference type="SUPFAM" id="SSF81665">
    <property type="entry name" value="Calcium ATPase, transmembrane domain M"/>
    <property type="match status" value="1"/>
</dbReference>
<keyword evidence="3" id="KW-0813">Transport</keyword>
<evidence type="ECO:0000256" key="12">
    <source>
        <dbReference type="ARBA" id="ARBA00023136"/>
    </source>
</evidence>
<dbReference type="GO" id="GO:0055070">
    <property type="term" value="P:copper ion homeostasis"/>
    <property type="evidence" value="ECO:0007669"/>
    <property type="project" value="TreeGrafter"/>
</dbReference>
<dbReference type="Gene3D" id="2.70.150.10">
    <property type="entry name" value="Calcium-transporting ATPase, cytoplasmic transduction domain A"/>
    <property type="match status" value="1"/>
</dbReference>
<dbReference type="SUPFAM" id="SSF56784">
    <property type="entry name" value="HAD-like"/>
    <property type="match status" value="1"/>
</dbReference>
<evidence type="ECO:0000256" key="3">
    <source>
        <dbReference type="ARBA" id="ARBA00022448"/>
    </source>
</evidence>
<dbReference type="InterPro" id="IPR023214">
    <property type="entry name" value="HAD_sf"/>
</dbReference>
<dbReference type="NCBIfam" id="TIGR01494">
    <property type="entry name" value="ATPase_P-type"/>
    <property type="match status" value="1"/>
</dbReference>
<dbReference type="InterPro" id="IPR023299">
    <property type="entry name" value="ATPase_P-typ_cyto_dom_N"/>
</dbReference>
<dbReference type="GO" id="GO:0016887">
    <property type="term" value="F:ATP hydrolysis activity"/>
    <property type="evidence" value="ECO:0007669"/>
    <property type="project" value="InterPro"/>
</dbReference>
<dbReference type="InterPro" id="IPR023298">
    <property type="entry name" value="ATPase_P-typ_TM_dom_sf"/>
</dbReference>
<dbReference type="OrthoDB" id="1521937at2"/>
<feature type="transmembrane region" description="Helical" evidence="13">
    <location>
        <begin position="745"/>
        <end position="766"/>
    </location>
</feature>
<keyword evidence="7" id="KW-0479">Metal-binding</keyword>
<feature type="transmembrane region" description="Helical" evidence="13">
    <location>
        <begin position="428"/>
        <end position="447"/>
    </location>
</feature>
<dbReference type="PRINTS" id="PR00119">
    <property type="entry name" value="CATATPASE"/>
</dbReference>
<dbReference type="InterPro" id="IPR006121">
    <property type="entry name" value="HMA_dom"/>
</dbReference>
<dbReference type="GO" id="GO:0005507">
    <property type="term" value="F:copper ion binding"/>
    <property type="evidence" value="ECO:0007669"/>
    <property type="project" value="TreeGrafter"/>
</dbReference>
<dbReference type="InterPro" id="IPR018303">
    <property type="entry name" value="ATPase_P-typ_P_site"/>
</dbReference>
<evidence type="ECO:0000256" key="10">
    <source>
        <dbReference type="ARBA" id="ARBA00022989"/>
    </source>
</evidence>
<dbReference type="EMBL" id="LRDB01000023">
    <property type="protein sequence ID" value="KYG76556.1"/>
    <property type="molecule type" value="Genomic_DNA"/>
</dbReference>
<keyword evidence="5" id="KW-0597">Phosphoprotein</keyword>
<evidence type="ECO:0000313" key="15">
    <source>
        <dbReference type="EMBL" id="KYG76556.1"/>
    </source>
</evidence>
<dbReference type="Gene3D" id="3.40.1110.10">
    <property type="entry name" value="Calcium-transporting ATPase, cytoplasmic domain N"/>
    <property type="match status" value="1"/>
</dbReference>
<evidence type="ECO:0000256" key="5">
    <source>
        <dbReference type="ARBA" id="ARBA00022553"/>
    </source>
</evidence>
<feature type="transmembrane region" description="Helical" evidence="13">
    <location>
        <begin position="248"/>
        <end position="267"/>
    </location>
</feature>
<dbReference type="AlphaFoldDB" id="A0A150XCZ2"/>
<sequence>MNSVSTIVKNETKCYHCGEDCLEGKLTFEEHSFCCNGCKTVYEILSSNDLCDYYSMESTPGFTIRDKAEHSLFDFLDNESIKREVLDFEGEGFQRATLHIPNVHCSSCIWLLESLDRLNPAVLDSVINFSSKKLTVNYKSDEMSLRQLAEMLDSIGYGPQINLKDSDESKKPQKTFDKQLLIKMGIAGFCFGNVMLLSFPDYLGIAGVEEEYRSFFRYLSLALSLPVVFYSGSEYFTSALKGAKQKFANIDVPIAIGLLALFVRSSYEVIADVGPGYFDSLVGLVFFLLIGKWFQSKTYEALSFERDYQSYFPLAVQKRINDAFAPVPVKELKKGDEVLLRNGEVLPADAILIDDYASIDYSFVTGESVPVARKKGDYVYAGGRQVGKQVRFVIQKEVSQSYLTQLWNNDAFGEKEVHTKLVDKVSRYFTLVILLIAFGSAIFWQLTDPSQTWLVFTAVLIIACPCALALSTPFTMGSIMRVFGRNHFYLKNADVIEKLNATNTIVFDKTGTITETQGEALKFCGPALSEAEKALIHTAVASSTHPLSRWIKQFTEAKGFDYNIESFEEIEGKGFVSVVSGLTVKVGSAKFLGVEKSTQNNATQVHVSIGDDYKGYFSFEATYRKGLSALLDALKNKFKFQVLSGDNDKEAERLKSMFPTGSTLRFNQSPEDKLKAIKEIQAKGNDVIMLGDGLNDAGALQQSKVGIAITEDVSLFSPASDAILKASNLMDLHKFIQLAHEGRNVILASFILSLLYNGIGLSFAVAGELTPLVAAILMPLSSISIVVFTTVSINLISKKIKLK</sequence>
<keyword evidence="10 13" id="KW-1133">Transmembrane helix</keyword>
<dbReference type="Pfam" id="PF00403">
    <property type="entry name" value="HMA"/>
    <property type="match status" value="1"/>
</dbReference>
<keyword evidence="8" id="KW-0460">Magnesium</keyword>
<keyword evidence="11" id="KW-0406">Ion transport</keyword>
<evidence type="ECO:0000256" key="8">
    <source>
        <dbReference type="ARBA" id="ARBA00022842"/>
    </source>
</evidence>
<dbReference type="Pfam" id="PF12156">
    <property type="entry name" value="ATPase-cat_bd"/>
    <property type="match status" value="1"/>
</dbReference>
<organism evidence="15 16">
    <name type="scientific">Roseivirga echinicomitans</name>
    <dbReference type="NCBI Taxonomy" id="296218"/>
    <lineage>
        <taxon>Bacteria</taxon>
        <taxon>Pseudomonadati</taxon>
        <taxon>Bacteroidota</taxon>
        <taxon>Cytophagia</taxon>
        <taxon>Cytophagales</taxon>
        <taxon>Roseivirgaceae</taxon>
        <taxon>Roseivirga</taxon>
    </lineage>
</organism>
<dbReference type="PROSITE" id="PS50846">
    <property type="entry name" value="HMA_2"/>
    <property type="match status" value="1"/>
</dbReference>
<comment type="similarity">
    <text evidence="2">Belongs to the cation transport ATPase (P-type) (TC 3.A.3) family. Type IB subfamily.</text>
</comment>
<dbReference type="Gene3D" id="3.40.50.1000">
    <property type="entry name" value="HAD superfamily/HAD-like"/>
    <property type="match status" value="1"/>
</dbReference>
<feature type="domain" description="HMA" evidence="14">
    <location>
        <begin position="94"/>
        <end position="160"/>
    </location>
</feature>
<dbReference type="PRINTS" id="PR00943">
    <property type="entry name" value="CUATPASE"/>
</dbReference>
<feature type="transmembrane region" description="Helical" evidence="13">
    <location>
        <begin position="215"/>
        <end position="236"/>
    </location>
</feature>
<dbReference type="Proteomes" id="UP000075615">
    <property type="component" value="Unassembled WGS sequence"/>
</dbReference>
<keyword evidence="16" id="KW-1185">Reference proteome</keyword>
<dbReference type="InterPro" id="IPR059000">
    <property type="entry name" value="ATPase_P-type_domA"/>
</dbReference>
<evidence type="ECO:0000256" key="7">
    <source>
        <dbReference type="ARBA" id="ARBA00022723"/>
    </source>
</evidence>
<feature type="transmembrane region" description="Helical" evidence="13">
    <location>
        <begin position="453"/>
        <end position="476"/>
    </location>
</feature>
<proteinExistence type="inferred from homology"/>
<dbReference type="PANTHER" id="PTHR43520">
    <property type="entry name" value="ATP7, ISOFORM B"/>
    <property type="match status" value="1"/>
</dbReference>
<dbReference type="SUPFAM" id="SSF81653">
    <property type="entry name" value="Calcium ATPase, transduction domain A"/>
    <property type="match status" value="1"/>
</dbReference>
<evidence type="ECO:0000259" key="14">
    <source>
        <dbReference type="PROSITE" id="PS50846"/>
    </source>
</evidence>
<dbReference type="STRING" id="296218.AWN68_05865"/>
<dbReference type="Pfam" id="PF00122">
    <property type="entry name" value="E1-E2_ATPase"/>
    <property type="match status" value="1"/>
</dbReference>
<dbReference type="Pfam" id="PF00702">
    <property type="entry name" value="Hydrolase"/>
    <property type="match status" value="1"/>
</dbReference>
<keyword evidence="6 13" id="KW-0812">Transmembrane</keyword>
<evidence type="ECO:0000256" key="13">
    <source>
        <dbReference type="SAM" id="Phobius"/>
    </source>
</evidence>
<comment type="caution">
    <text evidence="15">The sequence shown here is derived from an EMBL/GenBank/DDBJ whole genome shotgun (WGS) entry which is preliminary data.</text>
</comment>
<feature type="transmembrane region" description="Helical" evidence="13">
    <location>
        <begin position="180"/>
        <end position="203"/>
    </location>
</feature>
<evidence type="ECO:0000256" key="11">
    <source>
        <dbReference type="ARBA" id="ARBA00023065"/>
    </source>
</evidence>
<reference evidence="15 16" key="1">
    <citation type="submission" date="2016-01" db="EMBL/GenBank/DDBJ databases">
        <title>Genome sequencing of Roseivirga echinicomitans KMM 6058.</title>
        <authorList>
            <person name="Selvaratnam C."/>
            <person name="Thevarajoo S."/>
            <person name="Goh K.M."/>
            <person name="Ee R."/>
            <person name="Chan K.-G."/>
            <person name="Chong C.S."/>
        </authorList>
    </citation>
    <scope>NUCLEOTIDE SEQUENCE [LARGE SCALE GENOMIC DNA]</scope>
    <source>
        <strain evidence="15 16">KMM 6058</strain>
    </source>
</reference>
<evidence type="ECO:0000313" key="16">
    <source>
        <dbReference type="Proteomes" id="UP000075615"/>
    </source>
</evidence>
<dbReference type="PANTHER" id="PTHR43520:SF5">
    <property type="entry name" value="CATION-TRANSPORTING P-TYPE ATPASE-RELATED"/>
    <property type="match status" value="1"/>
</dbReference>
<dbReference type="SUPFAM" id="SSF55008">
    <property type="entry name" value="HMA, heavy metal-associated domain"/>
    <property type="match status" value="1"/>
</dbReference>
<evidence type="ECO:0000256" key="2">
    <source>
        <dbReference type="ARBA" id="ARBA00006024"/>
    </source>
</evidence>
<accession>A0A150XCZ2</accession>
<comment type="subcellular location">
    <subcellularLocation>
        <location evidence="1">Cell membrane</location>
        <topology evidence="1">Multi-pass membrane protein</topology>
    </subcellularLocation>
</comment>
<protein>
    <recommendedName>
        <fullName evidence="14">HMA domain-containing protein</fullName>
    </recommendedName>
</protein>
<gene>
    <name evidence="15" type="ORF">AWN68_05865</name>
</gene>
<dbReference type="InterPro" id="IPR021993">
    <property type="entry name" value="ATPase-cat-bd"/>
</dbReference>
<dbReference type="InterPro" id="IPR008250">
    <property type="entry name" value="ATPase_P-typ_transduc_dom_A_sf"/>
</dbReference>
<feature type="transmembrane region" description="Helical" evidence="13">
    <location>
        <begin position="772"/>
        <end position="796"/>
    </location>
</feature>